<dbReference type="Pfam" id="PF13387">
    <property type="entry name" value="Lnb_N"/>
    <property type="match status" value="1"/>
</dbReference>
<feature type="transmembrane region" description="Helical" evidence="1">
    <location>
        <begin position="33"/>
        <end position="53"/>
    </location>
</feature>
<evidence type="ECO:0000313" key="4">
    <source>
        <dbReference type="Proteomes" id="UP000320948"/>
    </source>
</evidence>
<feature type="transmembrane region" description="Helical" evidence="1">
    <location>
        <begin position="7"/>
        <end position="27"/>
    </location>
</feature>
<keyword evidence="1" id="KW-1133">Transmembrane helix</keyword>
<accession>A0A6N4RAL9</accession>
<feature type="domain" description="Lnb N-terminal periplasmic" evidence="2">
    <location>
        <begin position="125"/>
        <end position="277"/>
    </location>
</feature>
<dbReference type="AlphaFoldDB" id="A0A6N4RAL9"/>
<dbReference type="Proteomes" id="UP000320948">
    <property type="component" value="Unassembled WGS sequence"/>
</dbReference>
<sequence>MADIIRRCILTLVCISLGIVGGMALWYGLKDMMTLRVVLLAAWVCFHGIIMVLTWKKSELARTWLCYGIILLGLVSWWGSIRPSNNRLWADDVSRTVTAEVNGDAVVLHNVRSFHWRTSTDYDIRWEDRRYDLAELESVDLFLSTWGNPNIAHTLVSFGFRDGQHVVFSLEIRKEQGEAFSSVAGFFKQYEQALIAADERDIIYTRTNIRKEDVTRYAVRLTPEQRKVLFLKYLARGNALASEPVFYNTLTANCTTVVFDMVRSIVPGLPLDRRILFSGLLPSYIFDVGGFGREATLEQLTGQGRITKRAQDIQDINDYSRIIRNVSPTERVTP</sequence>
<protein>
    <submittedName>
        <fullName evidence="3">DUF4105 domain-containing protein</fullName>
    </submittedName>
</protein>
<proteinExistence type="predicted"/>
<evidence type="ECO:0000313" key="3">
    <source>
        <dbReference type="EMBL" id="TKW61132.1"/>
    </source>
</evidence>
<dbReference type="InterPro" id="IPR025178">
    <property type="entry name" value="Lnb_N"/>
</dbReference>
<keyword evidence="1" id="KW-0812">Transmembrane</keyword>
<evidence type="ECO:0000256" key="1">
    <source>
        <dbReference type="SAM" id="Phobius"/>
    </source>
</evidence>
<gene>
    <name evidence="3" type="ORF">DI628_00445</name>
</gene>
<name>A0A6N4RAL9_BLAVI</name>
<feature type="transmembrane region" description="Helical" evidence="1">
    <location>
        <begin position="60"/>
        <end position="79"/>
    </location>
</feature>
<dbReference type="EMBL" id="VAFM01000001">
    <property type="protein sequence ID" value="TKW61132.1"/>
    <property type="molecule type" value="Genomic_DNA"/>
</dbReference>
<keyword evidence="1" id="KW-0472">Membrane</keyword>
<evidence type="ECO:0000259" key="2">
    <source>
        <dbReference type="Pfam" id="PF13387"/>
    </source>
</evidence>
<organism evidence="3 4">
    <name type="scientific">Blastochloris viridis</name>
    <name type="common">Rhodopseudomonas viridis</name>
    <dbReference type="NCBI Taxonomy" id="1079"/>
    <lineage>
        <taxon>Bacteria</taxon>
        <taxon>Pseudomonadati</taxon>
        <taxon>Pseudomonadota</taxon>
        <taxon>Alphaproteobacteria</taxon>
        <taxon>Hyphomicrobiales</taxon>
        <taxon>Blastochloridaceae</taxon>
        <taxon>Blastochloris</taxon>
    </lineage>
</organism>
<comment type="caution">
    <text evidence="3">The sequence shown here is derived from an EMBL/GenBank/DDBJ whole genome shotgun (WGS) entry which is preliminary data.</text>
</comment>
<reference evidence="3 4" key="1">
    <citation type="journal article" date="2017" name="Nat. Commun.">
        <title>In situ click chemistry generation of cyclooxygenase-2 inhibitors.</title>
        <authorList>
            <person name="Bhardwaj A."/>
            <person name="Kaur J."/>
            <person name="Wuest M."/>
            <person name="Wuest F."/>
        </authorList>
    </citation>
    <scope>NUCLEOTIDE SEQUENCE [LARGE SCALE GENOMIC DNA]</scope>
    <source>
        <strain evidence="3">S2_018_000_R2_106</strain>
    </source>
</reference>